<reference evidence="3 4" key="1">
    <citation type="submission" date="2016-10" db="EMBL/GenBank/DDBJ databases">
        <authorList>
            <person name="de Groot N.N."/>
        </authorList>
    </citation>
    <scope>NUCLEOTIDE SEQUENCE [LARGE SCALE GENOMIC DNA]</scope>
    <source>
        <strain evidence="3 4">ATCC 43154</strain>
    </source>
</reference>
<evidence type="ECO:0000256" key="2">
    <source>
        <dbReference type="SAM" id="SignalP"/>
    </source>
</evidence>
<dbReference type="Proteomes" id="UP000199470">
    <property type="component" value="Unassembled WGS sequence"/>
</dbReference>
<evidence type="ECO:0000313" key="4">
    <source>
        <dbReference type="Proteomes" id="UP000199470"/>
    </source>
</evidence>
<dbReference type="InterPro" id="IPR011659">
    <property type="entry name" value="WD40"/>
</dbReference>
<name>A0A1I4NAP5_9BURK</name>
<keyword evidence="2" id="KW-0732">Signal</keyword>
<dbReference type="PANTHER" id="PTHR36842">
    <property type="entry name" value="PROTEIN TOLB HOMOLOG"/>
    <property type="match status" value="1"/>
</dbReference>
<gene>
    <name evidence="3" type="ORF">SAMN02982985_02813</name>
</gene>
<protein>
    <submittedName>
        <fullName evidence="3">WD40-like Beta Propeller Repeat</fullName>
    </submittedName>
</protein>
<evidence type="ECO:0000256" key="1">
    <source>
        <dbReference type="ARBA" id="ARBA00009820"/>
    </source>
</evidence>
<comment type="similarity">
    <text evidence="1">Belongs to the TolB family.</text>
</comment>
<feature type="chain" id="PRO_5011779326" evidence="2">
    <location>
        <begin position="43"/>
        <end position="718"/>
    </location>
</feature>
<sequence>MPCLNHMASQPARRRAPATTPQRISAAVVLLALASLHGIASAAPEITTDMVALGATGHYTSNPTISGDGRYIAYQDVQQSVRVDVHVYDRLTGDKQLANLTPTGSPSKYGTNSWGPLISNNGHSILFMSSSVDMGAPSGGNGMFVYDRVNKSTETIITDGGAHRFDRWRPAISSDGRFVAYRSTVSYGSADSTIYVRDMLNKTTQATRAVAPFPGLLDSKLLISDDGRYVAYTSKATQNGPKDLMVHDRLNSTTEQVNINNSGEREAMPEGTLNFSMNADASVFAFASRSSNLAPNDKGVNADVFIRDRKAGTTERISYGSSNGSGIANDSGVTGASISADGRFVAFFGYGTPGGALGLYRYDRATKSAQRAPMKNLAMGFIRNPLISANGRYVVFDYSNPDTASVTYLATTDFGAVSGLTLSSKKLALTEGGAAATYTAVLDQEPSADVQVSIAPDSQLSVARPQLTFSPANWATPQIVSVQAVADGIVEGQHSGSVLHTVTSADPAYTVVPAAYVAVTITDTRVPTIDAPATWGQPALPVHGTAAPGATVLLSAVNLAGGGVTAVSVVADARGAWSWTLPGLAEGKYELQAEADGVKSQVRPVELVFAKPALDITASVTTYSSGLSFNRATQQFSGTFTVTNATGAALKGPFQVQFDALPAGITLLNASGSHDGSPYVSVNDAGLAPGASFSFPVLYLNPAKLGLPYTNKIYSGKF</sequence>
<proteinExistence type="inferred from homology"/>
<dbReference type="SUPFAM" id="SSF82171">
    <property type="entry name" value="DPP6 N-terminal domain-like"/>
    <property type="match status" value="1"/>
</dbReference>
<dbReference type="AlphaFoldDB" id="A0A1I4NAP5"/>
<dbReference type="Gene3D" id="2.120.10.30">
    <property type="entry name" value="TolB, C-terminal domain"/>
    <property type="match status" value="2"/>
</dbReference>
<evidence type="ECO:0000313" key="3">
    <source>
        <dbReference type="EMBL" id="SFM12568.1"/>
    </source>
</evidence>
<feature type="signal peptide" evidence="2">
    <location>
        <begin position="1"/>
        <end position="42"/>
    </location>
</feature>
<accession>A0A1I4NAP5</accession>
<keyword evidence="4" id="KW-1185">Reference proteome</keyword>
<dbReference type="Pfam" id="PF07676">
    <property type="entry name" value="PD40"/>
    <property type="match status" value="1"/>
</dbReference>
<dbReference type="STRING" id="758825.SAMN02982985_02813"/>
<dbReference type="EMBL" id="FOTW01000013">
    <property type="protein sequence ID" value="SFM12568.1"/>
    <property type="molecule type" value="Genomic_DNA"/>
</dbReference>
<dbReference type="Gene3D" id="2.60.40.10">
    <property type="entry name" value="Immunoglobulins"/>
    <property type="match status" value="1"/>
</dbReference>
<organism evidence="3 4">
    <name type="scientific">Rugamonas rubra</name>
    <dbReference type="NCBI Taxonomy" id="758825"/>
    <lineage>
        <taxon>Bacteria</taxon>
        <taxon>Pseudomonadati</taxon>
        <taxon>Pseudomonadota</taxon>
        <taxon>Betaproteobacteria</taxon>
        <taxon>Burkholderiales</taxon>
        <taxon>Oxalobacteraceae</taxon>
        <taxon>Telluria group</taxon>
        <taxon>Rugamonas</taxon>
    </lineage>
</organism>
<dbReference type="InterPro" id="IPR011042">
    <property type="entry name" value="6-blade_b-propeller_TolB-like"/>
</dbReference>
<dbReference type="InterPro" id="IPR013783">
    <property type="entry name" value="Ig-like_fold"/>
</dbReference>